<name>A0A6S7JTV1_PARCT</name>
<dbReference type="AlphaFoldDB" id="A0A6S7JTV1"/>
<dbReference type="Proteomes" id="UP001152795">
    <property type="component" value="Unassembled WGS sequence"/>
</dbReference>
<reference evidence="1" key="1">
    <citation type="submission" date="2020-04" db="EMBL/GenBank/DDBJ databases">
        <authorList>
            <person name="Alioto T."/>
            <person name="Alioto T."/>
            <person name="Gomez Garrido J."/>
        </authorList>
    </citation>
    <scope>NUCLEOTIDE SEQUENCE</scope>
    <source>
        <strain evidence="1">A484AB</strain>
    </source>
</reference>
<dbReference type="EMBL" id="CACRXK020021762">
    <property type="protein sequence ID" value="CAB4036175.1"/>
    <property type="molecule type" value="Genomic_DNA"/>
</dbReference>
<protein>
    <submittedName>
        <fullName evidence="1">Uncharacterized protein</fullName>
    </submittedName>
</protein>
<feature type="non-terminal residue" evidence="1">
    <location>
        <position position="130"/>
    </location>
</feature>
<proteinExistence type="predicted"/>
<accession>A0A6S7JTV1</accession>
<comment type="caution">
    <text evidence="1">The sequence shown here is derived from an EMBL/GenBank/DDBJ whole genome shotgun (WGS) entry which is preliminary data.</text>
</comment>
<evidence type="ECO:0000313" key="1">
    <source>
        <dbReference type="EMBL" id="CAB4036175.1"/>
    </source>
</evidence>
<sequence>VKKDHDFLQRQVDTLEKEACINSEETQKRLIEDKELQSHIECLHSQLEAKCDALKDIEMKYKAATEENESPIVALSEENEKLRHALQEASQQNKELETQRNELQQQIEELREMARLVDSVATHGEENSNQ</sequence>
<organism evidence="1 2">
    <name type="scientific">Paramuricea clavata</name>
    <name type="common">Red gorgonian</name>
    <name type="synonym">Violescent sea-whip</name>
    <dbReference type="NCBI Taxonomy" id="317549"/>
    <lineage>
        <taxon>Eukaryota</taxon>
        <taxon>Metazoa</taxon>
        <taxon>Cnidaria</taxon>
        <taxon>Anthozoa</taxon>
        <taxon>Octocorallia</taxon>
        <taxon>Malacalcyonacea</taxon>
        <taxon>Plexauridae</taxon>
        <taxon>Paramuricea</taxon>
    </lineage>
</organism>
<keyword evidence="2" id="KW-1185">Reference proteome</keyword>
<gene>
    <name evidence="1" type="ORF">PACLA_8A074370</name>
</gene>
<evidence type="ECO:0000313" key="2">
    <source>
        <dbReference type="Proteomes" id="UP001152795"/>
    </source>
</evidence>
<feature type="non-terminal residue" evidence="1">
    <location>
        <position position="1"/>
    </location>
</feature>